<evidence type="ECO:0000256" key="9">
    <source>
        <dbReference type="ARBA" id="ARBA00023004"/>
    </source>
</evidence>
<feature type="binding site" description="covalent" evidence="11">
    <location>
        <position position="192"/>
    </location>
    <ligand>
        <name>heme c</name>
        <dbReference type="ChEBI" id="CHEBI:61717"/>
        <label>2</label>
    </ligand>
</feature>
<evidence type="ECO:0000256" key="3">
    <source>
        <dbReference type="ARBA" id="ARBA00022475"/>
    </source>
</evidence>
<name>A0A8G2E5Y6_RAOPL</name>
<feature type="binding site" description="covalent" evidence="11">
    <location>
        <position position="43"/>
    </location>
    <ligand>
        <name>heme c</name>
        <dbReference type="ChEBI" id="CHEBI:61717"/>
        <label>1</label>
    </ligand>
</feature>
<dbReference type="EC" id="1.1.99.3" evidence="15"/>
<keyword evidence="4 11" id="KW-0349">Heme</keyword>
<feature type="chain" id="PRO_5034841025" evidence="13">
    <location>
        <begin position="22"/>
        <end position="447"/>
    </location>
</feature>
<comment type="subcellular location">
    <subcellularLocation>
        <location evidence="1">Cell membrane</location>
    </subcellularLocation>
</comment>
<dbReference type="PANTHER" id="PTHR35008:SF8">
    <property type="entry name" value="ALCOHOL DEHYDROGENASE CYTOCHROME C SUBUNIT"/>
    <property type="match status" value="1"/>
</dbReference>
<keyword evidence="15" id="KW-0560">Oxidoreductase</keyword>
<dbReference type="InterPro" id="IPR051459">
    <property type="entry name" value="Cytochrome_c-type_DH"/>
</dbReference>
<dbReference type="GO" id="GO:0009055">
    <property type="term" value="F:electron transfer activity"/>
    <property type="evidence" value="ECO:0007669"/>
    <property type="project" value="InterPro"/>
</dbReference>
<feature type="binding site" description="covalent" evidence="11">
    <location>
        <position position="46"/>
    </location>
    <ligand>
        <name>heme c</name>
        <dbReference type="ChEBI" id="CHEBI:61717"/>
        <label>1</label>
    </ligand>
</feature>
<evidence type="ECO:0000256" key="4">
    <source>
        <dbReference type="ARBA" id="ARBA00022617"/>
    </source>
</evidence>
<feature type="binding site" description="covalent" evidence="11">
    <location>
        <position position="332"/>
    </location>
    <ligand>
        <name>heme c</name>
        <dbReference type="ChEBI" id="CHEBI:61717"/>
        <label>3</label>
    </ligand>
</feature>
<dbReference type="InterPro" id="IPR014353">
    <property type="entry name" value="Membr-bd_ADH_cyt_c"/>
</dbReference>
<evidence type="ECO:0000256" key="1">
    <source>
        <dbReference type="ARBA" id="ARBA00004236"/>
    </source>
</evidence>
<dbReference type="Proteomes" id="UP000078124">
    <property type="component" value="Unassembled WGS sequence"/>
</dbReference>
<keyword evidence="10" id="KW-0472">Membrane</keyword>
<feature type="binding site" description="covalent" evidence="11">
    <location>
        <position position="329"/>
    </location>
    <ligand>
        <name>heme c</name>
        <dbReference type="ChEBI" id="CHEBI:61717"/>
        <label>3</label>
    </ligand>
</feature>
<evidence type="ECO:0000256" key="11">
    <source>
        <dbReference type="PIRSR" id="PIRSR000018-50"/>
    </source>
</evidence>
<sequence length="447" mass="48172">MMKMQWLSALVLGALSCAAFAEEAPADSNLIQQGEYLARAGDCVACHTNGKEGKPFAGGLAMETPIGTIYSTNITPDSVHGIGSYTFEEFDDAVRKGVRKDGSTLYPAMPYPSFARVSEADMRAMYAYFMHGVAPVAEANRDSDIPWPLSMRWPLAFWRGIFAPTPADFVANPQVDPVLERGRYLVEGLGHCGACHTPRSLTMQEKALSESEGDDYLAGSNAPIDGWVASSLRGENRDGLGTWSEAELAEFLKTGRNDKSVVFGGMSDVVEHSLQYLSDDDITAIARYLKSLPPRGGKQTPAPVEDSVAKDLWKGDDSKPGAALYVDNCAACHRTDGVGYQRAFPSLKGNPVVQTEDATSLIHIILTGSTTPAVKNAVSNLTMPSFGWRLDDQQVADVVNFIRTSWGNNAPPVSASDVAKVRKDKSIVRDEKATGNVDISKLPVSGQ</sequence>
<dbReference type="GO" id="GO:0033717">
    <property type="term" value="F:gluconate 2-dehydrogenase (acceptor) activity"/>
    <property type="evidence" value="ECO:0007669"/>
    <property type="project" value="UniProtKB-EC"/>
</dbReference>
<evidence type="ECO:0000256" key="10">
    <source>
        <dbReference type="ARBA" id="ARBA00023136"/>
    </source>
</evidence>
<keyword evidence="6 13" id="KW-0732">Signal</keyword>
<dbReference type="RefSeq" id="WP_213900941.1">
    <property type="nucleotide sequence ID" value="NZ_CP154256.1"/>
</dbReference>
<dbReference type="EMBL" id="FLAC01000012">
    <property type="protein sequence ID" value="SAP95003.1"/>
    <property type="molecule type" value="Genomic_DNA"/>
</dbReference>
<dbReference type="InterPro" id="IPR008168">
    <property type="entry name" value="Cyt_C_IC"/>
</dbReference>
<feature type="binding site" description="axial binding residue" evidence="12">
    <location>
        <position position="47"/>
    </location>
    <ligand>
        <name>heme c</name>
        <dbReference type="ChEBI" id="CHEBI:61717"/>
        <label>1</label>
    </ligand>
    <ligandPart>
        <name>Fe</name>
        <dbReference type="ChEBI" id="CHEBI:18248"/>
    </ligandPart>
</feature>
<protein>
    <submittedName>
        <fullName evidence="15">Gluconate 2-dehydrogenase</fullName>
        <ecNumber evidence="15">1.1.99.3</ecNumber>
    </submittedName>
</protein>
<dbReference type="GO" id="GO:0020037">
    <property type="term" value="F:heme binding"/>
    <property type="evidence" value="ECO:0007669"/>
    <property type="project" value="InterPro"/>
</dbReference>
<keyword evidence="5 12" id="KW-0479">Metal-binding</keyword>
<evidence type="ECO:0000256" key="2">
    <source>
        <dbReference type="ARBA" id="ARBA00022448"/>
    </source>
</evidence>
<feature type="domain" description="Cytochrome c" evidence="14">
    <location>
        <begin position="316"/>
        <end position="406"/>
    </location>
</feature>
<keyword evidence="9 12" id="KW-0408">Iron</keyword>
<dbReference type="Gene3D" id="1.10.760.10">
    <property type="entry name" value="Cytochrome c-like domain"/>
    <property type="match status" value="3"/>
</dbReference>
<dbReference type="InterPro" id="IPR036909">
    <property type="entry name" value="Cyt_c-like_dom_sf"/>
</dbReference>
<comment type="cofactor">
    <cofactor evidence="11">
        <name>heme c</name>
        <dbReference type="ChEBI" id="CHEBI:61717"/>
    </cofactor>
    <text evidence="11">Binds 3 heme c groups covalently per subunit.</text>
</comment>
<dbReference type="SUPFAM" id="SSF46626">
    <property type="entry name" value="Cytochrome c"/>
    <property type="match status" value="3"/>
</dbReference>
<dbReference type="AlphaFoldDB" id="A0A8G2E5Y6"/>
<feature type="binding site" description="covalent" evidence="11">
    <location>
        <position position="195"/>
    </location>
    <ligand>
        <name>heme c</name>
        <dbReference type="ChEBI" id="CHEBI:61717"/>
        <label>2</label>
    </ligand>
</feature>
<evidence type="ECO:0000259" key="14">
    <source>
        <dbReference type="PROSITE" id="PS51007"/>
    </source>
</evidence>
<reference evidence="15 16" key="1">
    <citation type="submission" date="2016-05" db="EMBL/GenBank/DDBJ databases">
        <authorList>
            <consortium name="Pathogen Informatics"/>
        </authorList>
    </citation>
    <scope>NUCLEOTIDE SEQUENCE [LARGE SCALE GENOMIC DNA]</scope>
    <source>
        <strain evidence="15 16">2880STDY5682802</strain>
    </source>
</reference>
<organism evidence="15 16">
    <name type="scientific">Raoultella planticola</name>
    <name type="common">Klebsiella planticola</name>
    <dbReference type="NCBI Taxonomy" id="575"/>
    <lineage>
        <taxon>Bacteria</taxon>
        <taxon>Pseudomonadati</taxon>
        <taxon>Pseudomonadota</taxon>
        <taxon>Gammaproteobacteria</taxon>
        <taxon>Enterobacterales</taxon>
        <taxon>Enterobacteriaceae</taxon>
        <taxon>Klebsiella/Raoultella group</taxon>
        <taxon>Raoultella</taxon>
    </lineage>
</organism>
<evidence type="ECO:0000256" key="7">
    <source>
        <dbReference type="ARBA" id="ARBA00022737"/>
    </source>
</evidence>
<dbReference type="InterPro" id="IPR009056">
    <property type="entry name" value="Cyt_c-like_dom"/>
</dbReference>
<comment type="caution">
    <text evidence="15">The sequence shown here is derived from an EMBL/GenBank/DDBJ whole genome shotgun (WGS) entry which is preliminary data.</text>
</comment>
<proteinExistence type="predicted"/>
<accession>A0A8G2E5Y6</accession>
<evidence type="ECO:0000256" key="12">
    <source>
        <dbReference type="PIRSR" id="PIRSR000018-51"/>
    </source>
</evidence>
<gene>
    <name evidence="15" type="ORF">SAMEA2273876_03266</name>
</gene>
<evidence type="ECO:0000256" key="5">
    <source>
        <dbReference type="ARBA" id="ARBA00022723"/>
    </source>
</evidence>
<feature type="domain" description="Cytochrome c" evidence="14">
    <location>
        <begin position="29"/>
        <end position="133"/>
    </location>
</feature>
<keyword evidence="2" id="KW-0813">Transport</keyword>
<dbReference type="PIRSF" id="PIRSF000018">
    <property type="entry name" value="Mb_ADH_cyt_c"/>
    <property type="match status" value="1"/>
</dbReference>
<feature type="domain" description="Cytochrome c" evidence="14">
    <location>
        <begin position="177"/>
        <end position="293"/>
    </location>
</feature>
<feature type="binding site" description="axial binding residue" evidence="12">
    <location>
        <position position="333"/>
    </location>
    <ligand>
        <name>heme c</name>
        <dbReference type="ChEBI" id="CHEBI:61717"/>
        <label>3</label>
    </ligand>
    <ligandPart>
        <name>Fe</name>
        <dbReference type="ChEBI" id="CHEBI:18248"/>
    </ligandPart>
</feature>
<dbReference type="PROSITE" id="PS51007">
    <property type="entry name" value="CYTC"/>
    <property type="match status" value="3"/>
</dbReference>
<evidence type="ECO:0000313" key="15">
    <source>
        <dbReference type="EMBL" id="SAP95003.1"/>
    </source>
</evidence>
<dbReference type="PROSITE" id="PS51257">
    <property type="entry name" value="PROKAR_LIPOPROTEIN"/>
    <property type="match status" value="1"/>
</dbReference>
<dbReference type="Pfam" id="PF00034">
    <property type="entry name" value="Cytochrom_C"/>
    <property type="match status" value="2"/>
</dbReference>
<keyword evidence="8" id="KW-0249">Electron transport</keyword>
<dbReference type="GO" id="GO:0005506">
    <property type="term" value="F:iron ion binding"/>
    <property type="evidence" value="ECO:0007669"/>
    <property type="project" value="InterPro"/>
</dbReference>
<dbReference type="PANTHER" id="PTHR35008">
    <property type="entry name" value="BLL4482 PROTEIN-RELATED"/>
    <property type="match status" value="1"/>
</dbReference>
<evidence type="ECO:0000256" key="6">
    <source>
        <dbReference type="ARBA" id="ARBA00022729"/>
    </source>
</evidence>
<dbReference type="PRINTS" id="PR00605">
    <property type="entry name" value="CYTCHROMECIC"/>
</dbReference>
<keyword evidence="7" id="KW-0677">Repeat</keyword>
<evidence type="ECO:0000313" key="16">
    <source>
        <dbReference type="Proteomes" id="UP000078124"/>
    </source>
</evidence>
<feature type="binding site" description="axial binding residue" evidence="12">
    <location>
        <position position="196"/>
    </location>
    <ligand>
        <name>heme c</name>
        <dbReference type="ChEBI" id="CHEBI:61717"/>
        <label>2</label>
    </ligand>
    <ligandPart>
        <name>Fe</name>
        <dbReference type="ChEBI" id="CHEBI:18248"/>
    </ligandPart>
</feature>
<feature type="signal peptide" evidence="13">
    <location>
        <begin position="1"/>
        <end position="21"/>
    </location>
</feature>
<dbReference type="GO" id="GO:0005886">
    <property type="term" value="C:plasma membrane"/>
    <property type="evidence" value="ECO:0007669"/>
    <property type="project" value="UniProtKB-SubCell"/>
</dbReference>
<evidence type="ECO:0000256" key="13">
    <source>
        <dbReference type="SAM" id="SignalP"/>
    </source>
</evidence>
<keyword evidence="3" id="KW-1003">Cell membrane</keyword>
<evidence type="ECO:0000256" key="8">
    <source>
        <dbReference type="ARBA" id="ARBA00022982"/>
    </source>
</evidence>